<dbReference type="PATRIC" id="fig|1188234.3.peg.256"/>
<proteinExistence type="predicted"/>
<evidence type="ECO:0000256" key="1">
    <source>
        <dbReference type="SAM" id="Phobius"/>
    </source>
</evidence>
<feature type="transmembrane region" description="Helical" evidence="1">
    <location>
        <begin position="86"/>
        <end position="107"/>
    </location>
</feature>
<gene>
    <name evidence="2" type="ORF">MALK_2770</name>
</gene>
<dbReference type="AlphaFoldDB" id="N9UB58"/>
<feature type="transmembrane region" description="Helical" evidence="1">
    <location>
        <begin position="6"/>
        <end position="23"/>
    </location>
</feature>
<name>N9UB58_9BACT</name>
<accession>N9UB58</accession>
<reference evidence="2 3" key="1">
    <citation type="journal article" date="2013" name="Genome Announc.">
        <title>Draft Genome Sequences of Mycoplasma alkalescens, Mycoplasma arginini, and Mycoplasma bovigenitalium, Three Species with Equivocal Pathogenic Status for Cattle.</title>
        <authorList>
            <person name="Manso-Silvan L."/>
            <person name="Tardy F."/>
            <person name="Baranowski E."/>
            <person name="Barre A."/>
            <person name="Blanchard A."/>
            <person name="Breton M."/>
            <person name="Couture C."/>
            <person name="Citti C."/>
            <person name="Dordet-Frisoni E."/>
            <person name="Dupuy V."/>
            <person name="Gaurivaud P."/>
            <person name="Jacob D."/>
            <person name="Lemaitre C."/>
            <person name="Nikolski M."/>
            <person name="Nouvel L.X."/>
            <person name="Poumarat F."/>
            <person name="Thebault P."/>
            <person name="Theil S."/>
            <person name="Thiaucourt F."/>
            <person name="Sirand-Pugnet P."/>
        </authorList>
    </citation>
    <scope>NUCLEOTIDE SEQUENCE [LARGE SCALE GENOMIC DNA]</scope>
    <source>
        <strain evidence="2 3">14918</strain>
    </source>
</reference>
<feature type="transmembrane region" description="Helical" evidence="1">
    <location>
        <begin position="113"/>
        <end position="130"/>
    </location>
</feature>
<feature type="transmembrane region" description="Helical" evidence="1">
    <location>
        <begin position="142"/>
        <end position="159"/>
    </location>
</feature>
<dbReference type="EMBL" id="AMWK01000006">
    <property type="protein sequence ID" value="ENY53936.1"/>
    <property type="molecule type" value="Genomic_DNA"/>
</dbReference>
<organism evidence="2 3">
    <name type="scientific">Metamycoplasma alkalescens 14918</name>
    <dbReference type="NCBI Taxonomy" id="1188234"/>
    <lineage>
        <taxon>Bacteria</taxon>
        <taxon>Bacillati</taxon>
        <taxon>Mycoplasmatota</taxon>
        <taxon>Mycoplasmoidales</taxon>
        <taxon>Metamycoplasmataceae</taxon>
        <taxon>Metamycoplasma</taxon>
    </lineage>
</organism>
<evidence type="ECO:0000313" key="3">
    <source>
        <dbReference type="Proteomes" id="UP000013137"/>
    </source>
</evidence>
<protein>
    <submittedName>
        <fullName evidence="2">Uncharacterized protein</fullName>
    </submittedName>
</protein>
<dbReference type="Proteomes" id="UP000013137">
    <property type="component" value="Unassembled WGS sequence"/>
</dbReference>
<keyword evidence="1" id="KW-1133">Transmembrane helix</keyword>
<keyword evidence="1" id="KW-0812">Transmembrane</keyword>
<feature type="transmembrane region" description="Helical" evidence="1">
    <location>
        <begin position="55"/>
        <end position="74"/>
    </location>
</feature>
<evidence type="ECO:0000313" key="2">
    <source>
        <dbReference type="EMBL" id="ENY53936.1"/>
    </source>
</evidence>
<keyword evidence="3" id="KW-1185">Reference proteome</keyword>
<comment type="caution">
    <text evidence="2">The sequence shown here is derived from an EMBL/GenBank/DDBJ whole genome shotgun (WGS) entry which is preliminary data.</text>
</comment>
<sequence>MNQIDFLAYLFSYFGFLFVVYLLEIFSSWWLFVLLSFRSFGIMIFIWPIKYLDFLVVVISIKPCFLISAFLILMSRSFSNSSSLMAVFEIKVFKISSFLIWFEGFIYKFNFEISIFCFLLSSCFWLLQEIAIKGNKDIGNKILVIIFIFFICNFYSYFFKKNIQIFI</sequence>
<keyword evidence="1" id="KW-0472">Membrane</keyword>